<evidence type="ECO:0000313" key="3">
    <source>
        <dbReference type="Proteomes" id="UP000068026"/>
    </source>
</evidence>
<evidence type="ECO:0000313" key="2">
    <source>
        <dbReference type="EMBL" id="SHE43419.1"/>
    </source>
</evidence>
<dbReference type="EMBL" id="CP014223">
    <property type="protein sequence ID" value="AMJ40390.1"/>
    <property type="molecule type" value="Genomic_DNA"/>
</dbReference>
<reference evidence="4" key="4">
    <citation type="submission" date="2016-11" db="EMBL/GenBank/DDBJ databases">
        <authorList>
            <person name="Jaros S."/>
            <person name="Januszkiewicz K."/>
            <person name="Wedrychowicz H."/>
        </authorList>
    </citation>
    <scope>NUCLEOTIDE SEQUENCE [LARGE SCALE GENOMIC DNA]</scope>
    <source>
        <strain evidence="4">DSM 1682</strain>
    </source>
</reference>
<accession>A0A110A759</accession>
<keyword evidence="3" id="KW-1185">Reference proteome</keyword>
<dbReference type="RefSeq" id="WP_066048030.1">
    <property type="nucleotide sequence ID" value="NZ_CP014223.1"/>
</dbReference>
<proteinExistence type="predicted"/>
<name>A0A110A759_ANAPI</name>
<evidence type="ECO:0000313" key="1">
    <source>
        <dbReference type="EMBL" id="AMJ40390.1"/>
    </source>
</evidence>
<dbReference type="EMBL" id="FQUA01000002">
    <property type="protein sequence ID" value="SHE43419.1"/>
    <property type="molecule type" value="Genomic_DNA"/>
</dbReference>
<dbReference type="KEGG" id="cpro:CPRO_07890"/>
<reference evidence="3" key="2">
    <citation type="submission" date="2016-01" db="EMBL/GenBank/DDBJ databases">
        <authorList>
            <person name="Poehlein A."/>
            <person name="Schlien K."/>
            <person name="Gottschalk G."/>
            <person name="Buckel W."/>
            <person name="Daniel R."/>
        </authorList>
    </citation>
    <scope>NUCLEOTIDE SEQUENCE [LARGE SCALE GENOMIC DNA]</scope>
    <source>
        <strain evidence="3">X2</strain>
    </source>
</reference>
<organism evidence="2 4">
    <name type="scientific">Anaerotignum propionicum DSM 1682</name>
    <dbReference type="NCBI Taxonomy" id="991789"/>
    <lineage>
        <taxon>Bacteria</taxon>
        <taxon>Bacillati</taxon>
        <taxon>Bacillota</taxon>
        <taxon>Clostridia</taxon>
        <taxon>Lachnospirales</taxon>
        <taxon>Anaerotignaceae</taxon>
        <taxon>Anaerotignum</taxon>
    </lineage>
</organism>
<sequence>MKNFIDRVPVNPNRYKITNESGGISYATIEREDNASVVGTALNREAFMALQGMEASNTAFDADGNIIEKYSTGVLLTTFRSNGDVVETFADGSGQTITKTTKFNSDGSISEVIS</sequence>
<protein>
    <submittedName>
        <fullName evidence="2">Uncharacterized protein</fullName>
    </submittedName>
</protein>
<dbReference type="Proteomes" id="UP000184204">
    <property type="component" value="Unassembled WGS sequence"/>
</dbReference>
<dbReference type="Proteomes" id="UP000068026">
    <property type="component" value="Chromosome"/>
</dbReference>
<gene>
    <name evidence="1" type="ORF">CPRO_07890</name>
    <name evidence="2" type="ORF">SAMN02745151_00692</name>
</gene>
<dbReference type="AlphaFoldDB" id="A0A110A759"/>
<reference evidence="1 3" key="1">
    <citation type="journal article" date="2016" name="Genome Announc.">
        <title>Complete Genome Sequence of the Amino Acid-Fermenting Clostridium propionicum X2 (DSM 1682).</title>
        <authorList>
            <person name="Poehlein A."/>
            <person name="Schlien K."/>
            <person name="Chowdhury N.P."/>
            <person name="Gottschalk G."/>
            <person name="Buckel W."/>
            <person name="Daniel R."/>
        </authorList>
    </citation>
    <scope>NUCLEOTIDE SEQUENCE [LARGE SCALE GENOMIC DNA]</scope>
    <source>
        <strain evidence="1 3">X2</strain>
    </source>
</reference>
<dbReference type="OrthoDB" id="9955946at2"/>
<evidence type="ECO:0000313" key="4">
    <source>
        <dbReference type="Proteomes" id="UP000184204"/>
    </source>
</evidence>
<reference evidence="2" key="3">
    <citation type="submission" date="2016-11" db="EMBL/GenBank/DDBJ databases">
        <authorList>
            <person name="Varghese N."/>
            <person name="Submissions S."/>
        </authorList>
    </citation>
    <scope>NUCLEOTIDE SEQUENCE</scope>
    <source>
        <strain evidence="2">DSM 1682</strain>
    </source>
</reference>